<dbReference type="Proteomes" id="UP000289738">
    <property type="component" value="Chromosome B06"/>
</dbReference>
<evidence type="ECO:0000256" key="1">
    <source>
        <dbReference type="SAM" id="MobiDB-lite"/>
    </source>
</evidence>
<feature type="region of interest" description="Disordered" evidence="1">
    <location>
        <begin position="97"/>
        <end position="118"/>
    </location>
</feature>
<dbReference type="AlphaFoldDB" id="A0A444YRD9"/>
<sequence length="262" mass="28498">MFVMRIMAKDKVKLDSHLGLLPPVIKSRLEKHTIWAEDTGYEKFEVNRHPTNHVVDLGKRLNSMCSYLCCICQSEQAPGGLLPQLDNYGVLQRNIQRRKDADEGTSSSKNSKPSSTMKRQLRQFTYKYCLQKGHTKRGCEKKRAFDAATAAKATEATKDPKNATAQATAIATTIATLDGTATATTSTATTIDTATATTTNNIPATSTTVSTGHASEIDLRSPPPTPSIVVDPMKGASSATASCFTNFMKFVPTPGFKHPRKK</sequence>
<name>A0A444YRD9_ARAHY</name>
<feature type="region of interest" description="Disordered" evidence="1">
    <location>
        <begin position="202"/>
        <end position="224"/>
    </location>
</feature>
<evidence type="ECO:0000313" key="3">
    <source>
        <dbReference type="Proteomes" id="UP000289738"/>
    </source>
</evidence>
<organism evidence="2 3">
    <name type="scientific">Arachis hypogaea</name>
    <name type="common">Peanut</name>
    <dbReference type="NCBI Taxonomy" id="3818"/>
    <lineage>
        <taxon>Eukaryota</taxon>
        <taxon>Viridiplantae</taxon>
        <taxon>Streptophyta</taxon>
        <taxon>Embryophyta</taxon>
        <taxon>Tracheophyta</taxon>
        <taxon>Spermatophyta</taxon>
        <taxon>Magnoliopsida</taxon>
        <taxon>eudicotyledons</taxon>
        <taxon>Gunneridae</taxon>
        <taxon>Pentapetalae</taxon>
        <taxon>rosids</taxon>
        <taxon>fabids</taxon>
        <taxon>Fabales</taxon>
        <taxon>Fabaceae</taxon>
        <taxon>Papilionoideae</taxon>
        <taxon>50 kb inversion clade</taxon>
        <taxon>dalbergioids sensu lato</taxon>
        <taxon>Dalbergieae</taxon>
        <taxon>Pterocarpus clade</taxon>
        <taxon>Arachis</taxon>
    </lineage>
</organism>
<comment type="caution">
    <text evidence="2">The sequence shown here is derived from an EMBL/GenBank/DDBJ whole genome shotgun (WGS) entry which is preliminary data.</text>
</comment>
<accession>A0A444YRD9</accession>
<feature type="compositionally biased region" description="Low complexity" evidence="1">
    <location>
        <begin position="106"/>
        <end position="115"/>
    </location>
</feature>
<keyword evidence="3" id="KW-1185">Reference proteome</keyword>
<gene>
    <name evidence="2" type="ORF">Ahy_B06g084211</name>
</gene>
<protein>
    <submittedName>
        <fullName evidence="2">Uncharacterized protein</fullName>
    </submittedName>
</protein>
<proteinExistence type="predicted"/>
<dbReference type="EMBL" id="SDMP01000016">
    <property type="protein sequence ID" value="RYR04480.1"/>
    <property type="molecule type" value="Genomic_DNA"/>
</dbReference>
<evidence type="ECO:0000313" key="2">
    <source>
        <dbReference type="EMBL" id="RYR04480.1"/>
    </source>
</evidence>
<reference evidence="2 3" key="1">
    <citation type="submission" date="2019-01" db="EMBL/GenBank/DDBJ databases">
        <title>Sequencing of cultivated peanut Arachis hypogaea provides insights into genome evolution and oil improvement.</title>
        <authorList>
            <person name="Chen X."/>
        </authorList>
    </citation>
    <scope>NUCLEOTIDE SEQUENCE [LARGE SCALE GENOMIC DNA]</scope>
    <source>
        <strain evidence="3">cv. Fuhuasheng</strain>
        <tissue evidence="2">Leaves</tissue>
    </source>
</reference>